<reference evidence="4 5" key="1">
    <citation type="submission" date="2019-06" db="EMBL/GenBank/DDBJ databases">
        <authorList>
            <person name="Broberg M."/>
        </authorList>
    </citation>
    <scope>NUCLEOTIDE SEQUENCE [LARGE SCALE GENOMIC DNA]</scope>
</reference>
<keyword evidence="3" id="KW-0496">Mitochondrion</keyword>
<keyword evidence="5" id="KW-1185">Reference proteome</keyword>
<evidence type="ECO:0000256" key="1">
    <source>
        <dbReference type="ARBA" id="ARBA00004173"/>
    </source>
</evidence>
<comment type="subcellular location">
    <subcellularLocation>
        <location evidence="1">Mitochondrion</location>
    </subcellularLocation>
</comment>
<evidence type="ECO:0000313" key="4">
    <source>
        <dbReference type="EMBL" id="VUC32153.1"/>
    </source>
</evidence>
<dbReference type="EMBL" id="CABFNS010000845">
    <property type="protein sequence ID" value="VUC32153.1"/>
    <property type="molecule type" value="Genomic_DNA"/>
</dbReference>
<dbReference type="Pfam" id="PF12921">
    <property type="entry name" value="ATP13"/>
    <property type="match status" value="1"/>
</dbReference>
<evidence type="ECO:0008006" key="6">
    <source>
        <dbReference type="Google" id="ProtNLM"/>
    </source>
</evidence>
<organism evidence="4 5">
    <name type="scientific">Bionectria ochroleuca</name>
    <name type="common">Gliocladium roseum</name>
    <dbReference type="NCBI Taxonomy" id="29856"/>
    <lineage>
        <taxon>Eukaryota</taxon>
        <taxon>Fungi</taxon>
        <taxon>Dikarya</taxon>
        <taxon>Ascomycota</taxon>
        <taxon>Pezizomycotina</taxon>
        <taxon>Sordariomycetes</taxon>
        <taxon>Hypocreomycetidae</taxon>
        <taxon>Hypocreales</taxon>
        <taxon>Bionectriaceae</taxon>
        <taxon>Clonostachys</taxon>
    </lineage>
</organism>
<evidence type="ECO:0000256" key="3">
    <source>
        <dbReference type="ARBA" id="ARBA00023128"/>
    </source>
</evidence>
<gene>
    <name evidence="4" type="ORF">CLO192961_LOCUS321583</name>
</gene>
<comment type="caution">
    <text evidence="4">The sequence shown here is derived from an EMBL/GenBank/DDBJ whole genome shotgun (WGS) entry which is preliminary data.</text>
</comment>
<keyword evidence="2" id="KW-0809">Transit peptide</keyword>
<name>A0ABY6ULI9_BIOOC</name>
<sequence>MAARQCLPARVCLSQRLAPQRPRSQVHRNLQTRWSKSGAVERLRHFASIAGASDIDLLRPSHVAPAPFGDPQLYIAPRSPLARLLAAVRAQDAAAISKEFVAWTDVLGDRSAQDHELAVKQFDILPSPTLSEIIRGIDPARYPEGDAANGLLITKGQAEVTDVGKLMDEFGVRAHHRRLFQGIVIILYLRQRSKRCPLLVADFEVFLRIAGITADHHMASALLTFSSDQGLGQSRTGRTWVEYLRARFMTEPSNYQFDRNRVVVDPLNLVTANEMRNLPEENSEGEETKIAMRDRLSAMESLRFSENATKRQPWNRNRYDPRQDSRRLVRHQGPANFHSFWNHWVRLRLSVHDFAEVLPTAIEAFSRSNSSYSILQEILKPFYGIEFDQETQTITGGIDIQKDSSLYPTDRLLFALVEAFGAMSEISVGMRVIDFISRRYEVTISAKTWSNLLNWTYVCASKKLRVSRRLLGEETTTYVSTGDARHVWEVMTSAPYNITPSFEDLDTYIRTLIITRDMRQAVDLIRNTAMPFYDTIAKEYETAVFDEVLFNDAHRERPTTRASRTLSSVLTASSFAFQRRNRAEVRKDFVFNRIALWFKDILSKVSDSQHHRKSSFTSVDIPNLIRDYPEFFATGIRYRTASGELSLKGTGATPRFERKHASRQVLQQKRGASQVFTFKTDKNGQKRKIKDLETGKFVENPDFKWPTNRKMEIRENIRIPFERLGTARIPPANGSRHTYANAWWNRLEHEMSM</sequence>
<proteinExistence type="predicted"/>
<dbReference type="Proteomes" id="UP000766486">
    <property type="component" value="Unassembled WGS sequence"/>
</dbReference>
<protein>
    <recommendedName>
        <fullName evidence="6">ATPase expression protein 2, mitochondrial</fullName>
    </recommendedName>
</protein>
<evidence type="ECO:0000313" key="5">
    <source>
        <dbReference type="Proteomes" id="UP000766486"/>
    </source>
</evidence>
<dbReference type="InterPro" id="IPR024319">
    <property type="entry name" value="ATPase_expression_mit"/>
</dbReference>
<accession>A0ABY6ULI9</accession>
<evidence type="ECO:0000256" key="2">
    <source>
        <dbReference type="ARBA" id="ARBA00022946"/>
    </source>
</evidence>